<organism evidence="9 10">
    <name type="scientific">Zea mays</name>
    <name type="common">Maize</name>
    <dbReference type="NCBI Taxonomy" id="4577"/>
    <lineage>
        <taxon>Eukaryota</taxon>
        <taxon>Viridiplantae</taxon>
        <taxon>Streptophyta</taxon>
        <taxon>Embryophyta</taxon>
        <taxon>Tracheophyta</taxon>
        <taxon>Spermatophyta</taxon>
        <taxon>Magnoliopsida</taxon>
        <taxon>Liliopsida</taxon>
        <taxon>Poales</taxon>
        <taxon>Poaceae</taxon>
        <taxon>PACMAD clade</taxon>
        <taxon>Panicoideae</taxon>
        <taxon>Andropogonodae</taxon>
        <taxon>Andropogoneae</taxon>
        <taxon>Tripsacinae</taxon>
        <taxon>Zea</taxon>
    </lineage>
</organism>
<keyword evidence="10" id="KW-1185">Reference proteome</keyword>
<dbReference type="PANTHER" id="PTHR47947:SF58">
    <property type="entry name" value="CYTOCHROME P450"/>
    <property type="match status" value="1"/>
</dbReference>
<protein>
    <recommendedName>
        <fullName evidence="12">Cytochrome P450</fullName>
    </recommendedName>
</protein>
<evidence type="ECO:0000313" key="9">
    <source>
        <dbReference type="EnsemblPlants" id="Zm00001eb214390_P001"/>
    </source>
</evidence>
<keyword evidence="6" id="KW-0503">Monooxygenase</keyword>
<dbReference type="Proteomes" id="UP000007305">
    <property type="component" value="Chromosome 5"/>
</dbReference>
<dbReference type="GO" id="GO:0005506">
    <property type="term" value="F:iron ion binding"/>
    <property type="evidence" value="ECO:0007669"/>
    <property type="project" value="InterPro"/>
</dbReference>
<reference evidence="9" key="3">
    <citation type="submission" date="2021-05" db="UniProtKB">
        <authorList>
            <consortium name="EnsemblPlants"/>
        </authorList>
    </citation>
    <scope>IDENTIFICATION</scope>
    <source>
        <strain evidence="9">cv. B73</strain>
    </source>
</reference>
<comment type="similarity">
    <text evidence="6">Belongs to the cytochrome P450 family.</text>
</comment>
<dbReference type="SUPFAM" id="SSF48264">
    <property type="entry name" value="Cytochrome P450"/>
    <property type="match status" value="1"/>
</dbReference>
<reference evidence="9" key="2">
    <citation type="submission" date="2019-07" db="EMBL/GenBank/DDBJ databases">
        <authorList>
            <person name="Seetharam A."/>
            <person name="Woodhouse M."/>
            <person name="Cannon E."/>
        </authorList>
    </citation>
    <scope>NUCLEOTIDE SEQUENCE [LARGE SCALE GENOMIC DNA]</scope>
    <source>
        <strain evidence="9">cv. B73</strain>
    </source>
</reference>
<dbReference type="InterPro" id="IPR002401">
    <property type="entry name" value="Cyt_P450_E_grp-I"/>
</dbReference>
<name>A0A804P7U2_MAIZE</name>
<dbReference type="Gramene" id="Zm00001eb214390_T001">
    <property type="protein sequence ID" value="Zm00001eb214390_P001"/>
    <property type="gene ID" value="Zm00001eb214390"/>
</dbReference>
<evidence type="ECO:0000256" key="4">
    <source>
        <dbReference type="ARBA" id="ARBA00023004"/>
    </source>
</evidence>
<keyword evidence="4 5" id="KW-0408">Iron</keyword>
<evidence type="ECO:0007829" key="11">
    <source>
        <dbReference type="PeptideAtlas" id="A0A804P7U2"/>
    </source>
</evidence>
<feature type="signal peptide" evidence="8">
    <location>
        <begin position="1"/>
        <end position="23"/>
    </location>
</feature>
<evidence type="ECO:0000313" key="10">
    <source>
        <dbReference type="Proteomes" id="UP000007305"/>
    </source>
</evidence>
<keyword evidence="3 6" id="KW-0560">Oxidoreductase</keyword>
<dbReference type="GO" id="GO:0020037">
    <property type="term" value="F:heme binding"/>
    <property type="evidence" value="ECO:0007669"/>
    <property type="project" value="InterPro"/>
</dbReference>
<dbReference type="GO" id="GO:0016705">
    <property type="term" value="F:oxidoreductase activity, acting on paired donors, with incorporation or reduction of molecular oxygen"/>
    <property type="evidence" value="ECO:0007669"/>
    <property type="project" value="InterPro"/>
</dbReference>
<dbReference type="FunFam" id="1.10.630.10:FF:000104">
    <property type="entry name" value="Cytochrome P450 family 81 subfamily D polypeptide 8"/>
    <property type="match status" value="1"/>
</dbReference>
<keyword evidence="2 5" id="KW-0479">Metal-binding</keyword>
<dbReference type="InterPro" id="IPR017972">
    <property type="entry name" value="Cyt_P450_CS"/>
</dbReference>
<keyword evidence="1 5" id="KW-0349">Heme</keyword>
<dbReference type="GO" id="GO:0004497">
    <property type="term" value="F:monooxygenase activity"/>
    <property type="evidence" value="ECO:0000318"/>
    <property type="project" value="GO_Central"/>
</dbReference>
<dbReference type="PROSITE" id="PS00086">
    <property type="entry name" value="CYTOCHROME_P450"/>
    <property type="match status" value="1"/>
</dbReference>
<dbReference type="InParanoid" id="A0A804P7U2"/>
<feature type="binding site" description="axial binding residue" evidence="5">
    <location>
        <position position="462"/>
    </location>
    <ligand>
        <name>heme</name>
        <dbReference type="ChEBI" id="CHEBI:30413"/>
    </ligand>
    <ligandPart>
        <name>Fe</name>
        <dbReference type="ChEBI" id="CHEBI:18248"/>
    </ligandPart>
</feature>
<sequence length="526" mass="57524">MDLAAYIAILSLVFLFLLRRVHGLARRDGKSRSMRRPPPSPPGAVPFLGHLHLIKKPFHATLSGLAQRHGPVFTLRLGSRDAAVVTSPACARECFTEHDVTFANRSLLPSQRLVTFDGAALGTASYGPRWRDLRRVAVVQLLSAHRVGCMSGVICGEVRAMVRRLHRAAAAAAGGSGAGGARIELKRRLFELSLSVLMEAIAETKAKRRDPDPEPDADGTTDMSPEAQEFKRVIDEVFPYVSSVLWDYLPVLRWFDVAGVRSRILAAVSRRDAFLRRLIDAERRRMADGVCGEKKSLIAVLLALQKLEPEVYTDTVITAFCSNLFGAGTETTSTTVEWAMSLLLNNPGTLEKARAEIDAAVGHSRLLNAGDLPRLGYLRCIIAETLRLYPAAPLLLPHESSADCKVGGYDVPRGTALLVNVYAIHRDPAVWEEPGRFVPERFEGGKAEGLFVAPFGMGRRKCPGERLALQTVGVALGSLIQCFHWNRVDGVEVDMSEGSGLTMPKAVPLEALCTTREAMYDVLQKI</sequence>
<evidence type="ECO:0000256" key="8">
    <source>
        <dbReference type="SAM" id="SignalP"/>
    </source>
</evidence>
<feature type="chain" id="PRO_5032918610" description="Cytochrome P450" evidence="8">
    <location>
        <begin position="24"/>
        <end position="526"/>
    </location>
</feature>
<evidence type="ECO:0000256" key="1">
    <source>
        <dbReference type="ARBA" id="ARBA00022617"/>
    </source>
</evidence>
<dbReference type="PANTHER" id="PTHR47947">
    <property type="entry name" value="CYTOCHROME P450 82C3-RELATED"/>
    <property type="match status" value="1"/>
</dbReference>
<keyword evidence="8" id="KW-0732">Signal</keyword>
<comment type="cofactor">
    <cofactor evidence="5">
        <name>heme</name>
        <dbReference type="ChEBI" id="CHEBI:30413"/>
    </cofactor>
</comment>
<dbReference type="InterPro" id="IPR050651">
    <property type="entry name" value="Plant_Cytochrome_P450_Monoox"/>
</dbReference>
<dbReference type="InterPro" id="IPR036396">
    <property type="entry name" value="Cyt_P450_sf"/>
</dbReference>
<evidence type="ECO:0000256" key="5">
    <source>
        <dbReference type="PIRSR" id="PIRSR602401-1"/>
    </source>
</evidence>
<accession>A0A804P7U2</accession>
<evidence type="ECO:0008006" key="12">
    <source>
        <dbReference type="Google" id="ProtNLM"/>
    </source>
</evidence>
<keyword evidence="11" id="KW-1267">Proteomics identification</keyword>
<dbReference type="PRINTS" id="PR00385">
    <property type="entry name" value="P450"/>
</dbReference>
<dbReference type="Pfam" id="PF00067">
    <property type="entry name" value="p450"/>
    <property type="match status" value="1"/>
</dbReference>
<evidence type="ECO:0000256" key="7">
    <source>
        <dbReference type="SAM" id="MobiDB-lite"/>
    </source>
</evidence>
<dbReference type="FunFam" id="1.10.630.10:FF:000257">
    <property type="entry name" value="Os02g0503850 protein"/>
    <property type="match status" value="1"/>
</dbReference>
<dbReference type="EnsemblPlants" id="Zm00001eb214390_T001">
    <property type="protein sequence ID" value="Zm00001eb214390_P001"/>
    <property type="gene ID" value="Zm00001eb214390"/>
</dbReference>
<dbReference type="PRINTS" id="PR00463">
    <property type="entry name" value="EP450I"/>
</dbReference>
<reference evidence="10" key="1">
    <citation type="journal article" date="2009" name="Science">
        <title>The B73 maize genome: complexity, diversity, and dynamics.</title>
        <authorList>
            <person name="Schnable P.S."/>
            <person name="Ware D."/>
            <person name="Fulton R.S."/>
            <person name="Stein J.C."/>
            <person name="Wei F."/>
            <person name="Pasternak S."/>
            <person name="Liang C."/>
            <person name="Zhang J."/>
            <person name="Fulton L."/>
            <person name="Graves T.A."/>
            <person name="Minx P."/>
            <person name="Reily A.D."/>
            <person name="Courtney L."/>
            <person name="Kruchowski S.S."/>
            <person name="Tomlinson C."/>
            <person name="Strong C."/>
            <person name="Delehaunty K."/>
            <person name="Fronick C."/>
            <person name="Courtney B."/>
            <person name="Rock S.M."/>
            <person name="Belter E."/>
            <person name="Du F."/>
            <person name="Kim K."/>
            <person name="Abbott R.M."/>
            <person name="Cotton M."/>
            <person name="Levy A."/>
            <person name="Marchetto P."/>
            <person name="Ochoa K."/>
            <person name="Jackson S.M."/>
            <person name="Gillam B."/>
            <person name="Chen W."/>
            <person name="Yan L."/>
            <person name="Higginbotham J."/>
            <person name="Cardenas M."/>
            <person name="Waligorski J."/>
            <person name="Applebaum E."/>
            <person name="Phelps L."/>
            <person name="Falcone J."/>
            <person name="Kanchi K."/>
            <person name="Thane T."/>
            <person name="Scimone A."/>
            <person name="Thane N."/>
            <person name="Henke J."/>
            <person name="Wang T."/>
            <person name="Ruppert J."/>
            <person name="Shah N."/>
            <person name="Rotter K."/>
            <person name="Hodges J."/>
            <person name="Ingenthron E."/>
            <person name="Cordes M."/>
            <person name="Kohlberg S."/>
            <person name="Sgro J."/>
            <person name="Delgado B."/>
            <person name="Mead K."/>
            <person name="Chinwalla A."/>
            <person name="Leonard S."/>
            <person name="Crouse K."/>
            <person name="Collura K."/>
            <person name="Kudrna D."/>
            <person name="Currie J."/>
            <person name="He R."/>
            <person name="Angelova A."/>
            <person name="Rajasekar S."/>
            <person name="Mueller T."/>
            <person name="Lomeli R."/>
            <person name="Scara G."/>
            <person name="Ko A."/>
            <person name="Delaney K."/>
            <person name="Wissotski M."/>
            <person name="Lopez G."/>
            <person name="Campos D."/>
            <person name="Braidotti M."/>
            <person name="Ashley E."/>
            <person name="Golser W."/>
            <person name="Kim H."/>
            <person name="Lee S."/>
            <person name="Lin J."/>
            <person name="Dujmic Z."/>
            <person name="Kim W."/>
            <person name="Talag J."/>
            <person name="Zuccolo A."/>
            <person name="Fan C."/>
            <person name="Sebastian A."/>
            <person name="Kramer M."/>
            <person name="Spiegel L."/>
            <person name="Nascimento L."/>
            <person name="Zutavern T."/>
            <person name="Miller B."/>
            <person name="Ambroise C."/>
            <person name="Muller S."/>
            <person name="Spooner W."/>
            <person name="Narechania A."/>
            <person name="Ren L."/>
            <person name="Wei S."/>
            <person name="Kumari S."/>
            <person name="Faga B."/>
            <person name="Levy M.J."/>
            <person name="McMahan L."/>
            <person name="Van Buren P."/>
            <person name="Vaughn M.W."/>
            <person name="Ying K."/>
            <person name="Yeh C.-T."/>
            <person name="Emrich S.J."/>
            <person name="Jia Y."/>
            <person name="Kalyanaraman A."/>
            <person name="Hsia A.-P."/>
            <person name="Barbazuk W.B."/>
            <person name="Baucom R.S."/>
            <person name="Brutnell T.P."/>
            <person name="Carpita N.C."/>
            <person name="Chaparro C."/>
            <person name="Chia J.-M."/>
            <person name="Deragon J.-M."/>
            <person name="Estill J.C."/>
            <person name="Fu Y."/>
            <person name="Jeddeloh J.A."/>
            <person name="Han Y."/>
            <person name="Lee H."/>
            <person name="Li P."/>
            <person name="Lisch D.R."/>
            <person name="Liu S."/>
            <person name="Liu Z."/>
            <person name="Nagel D.H."/>
            <person name="McCann M.C."/>
            <person name="SanMiguel P."/>
            <person name="Myers A.M."/>
            <person name="Nettleton D."/>
            <person name="Nguyen J."/>
            <person name="Penning B.W."/>
            <person name="Ponnala L."/>
            <person name="Schneider K.L."/>
            <person name="Schwartz D.C."/>
            <person name="Sharma A."/>
            <person name="Soderlund C."/>
            <person name="Springer N.M."/>
            <person name="Sun Q."/>
            <person name="Wang H."/>
            <person name="Waterman M."/>
            <person name="Westerman R."/>
            <person name="Wolfgruber T.K."/>
            <person name="Yang L."/>
            <person name="Yu Y."/>
            <person name="Zhang L."/>
            <person name="Zhou S."/>
            <person name="Zhu Q."/>
            <person name="Bennetzen J.L."/>
            <person name="Dawe R.K."/>
            <person name="Jiang J."/>
            <person name="Jiang N."/>
            <person name="Presting G.G."/>
            <person name="Wessler S.R."/>
            <person name="Aluru S."/>
            <person name="Martienssen R.A."/>
            <person name="Clifton S.W."/>
            <person name="McCombie W.R."/>
            <person name="Wing R.A."/>
            <person name="Wilson R.K."/>
        </authorList>
    </citation>
    <scope>NUCLEOTIDE SEQUENCE [LARGE SCALE GENOMIC DNA]</scope>
    <source>
        <strain evidence="10">cv. B73</strain>
    </source>
</reference>
<evidence type="ECO:0000256" key="2">
    <source>
        <dbReference type="ARBA" id="ARBA00022723"/>
    </source>
</evidence>
<evidence type="ECO:0000256" key="6">
    <source>
        <dbReference type="RuleBase" id="RU000461"/>
    </source>
</evidence>
<dbReference type="Gene3D" id="1.10.630.10">
    <property type="entry name" value="Cytochrome P450"/>
    <property type="match status" value="1"/>
</dbReference>
<evidence type="ECO:0000256" key="3">
    <source>
        <dbReference type="ARBA" id="ARBA00023002"/>
    </source>
</evidence>
<feature type="region of interest" description="Disordered" evidence="7">
    <location>
        <begin position="205"/>
        <end position="225"/>
    </location>
</feature>
<proteinExistence type="evidence at protein level"/>
<dbReference type="InterPro" id="IPR001128">
    <property type="entry name" value="Cyt_P450"/>
</dbReference>
<dbReference type="AlphaFoldDB" id="A0A804P7U2"/>